<protein>
    <submittedName>
        <fullName evidence="2">Uncharacterized protein</fullName>
    </submittedName>
</protein>
<proteinExistence type="predicted"/>
<keyword evidence="3" id="KW-1185">Reference proteome</keyword>
<evidence type="ECO:0000313" key="2">
    <source>
        <dbReference type="EMBL" id="GBM00319.1"/>
    </source>
</evidence>
<name>A0A4Y2C7J6_ARAVE</name>
<accession>A0A4Y2C7J6</accession>
<evidence type="ECO:0000256" key="1">
    <source>
        <dbReference type="SAM" id="Phobius"/>
    </source>
</evidence>
<dbReference type="Proteomes" id="UP000499080">
    <property type="component" value="Unassembled WGS sequence"/>
</dbReference>
<keyword evidence="1" id="KW-0812">Transmembrane</keyword>
<dbReference type="EMBL" id="BGPR01000155">
    <property type="protein sequence ID" value="GBM00319.1"/>
    <property type="molecule type" value="Genomic_DNA"/>
</dbReference>
<reference evidence="2 3" key="1">
    <citation type="journal article" date="2019" name="Sci. Rep.">
        <title>Orb-weaving spider Araneus ventricosus genome elucidates the spidroin gene catalogue.</title>
        <authorList>
            <person name="Kono N."/>
            <person name="Nakamura H."/>
            <person name="Ohtoshi R."/>
            <person name="Moran D.A.P."/>
            <person name="Shinohara A."/>
            <person name="Yoshida Y."/>
            <person name="Fujiwara M."/>
            <person name="Mori M."/>
            <person name="Tomita M."/>
            <person name="Arakawa K."/>
        </authorList>
    </citation>
    <scope>NUCLEOTIDE SEQUENCE [LARGE SCALE GENOMIC DNA]</scope>
</reference>
<keyword evidence="1" id="KW-1133">Transmembrane helix</keyword>
<evidence type="ECO:0000313" key="3">
    <source>
        <dbReference type="Proteomes" id="UP000499080"/>
    </source>
</evidence>
<comment type="caution">
    <text evidence="2">The sequence shown here is derived from an EMBL/GenBank/DDBJ whole genome shotgun (WGS) entry which is preliminary data.</text>
</comment>
<sequence length="141" mass="15792">MTKSYTLLCGLLSLQWFGAILGTITPARIRAHVWWVIRRSETIHRWYGLLDHQALIHLALIPHRACVDMLGRQFWSQCAARASSTAPTSLTTGMGITATTSDQRHYCRHTSPLSKPRYFSWGIIPVIGVSVTVHILPTNLG</sequence>
<organism evidence="2 3">
    <name type="scientific">Araneus ventricosus</name>
    <name type="common">Orbweaver spider</name>
    <name type="synonym">Epeira ventricosa</name>
    <dbReference type="NCBI Taxonomy" id="182803"/>
    <lineage>
        <taxon>Eukaryota</taxon>
        <taxon>Metazoa</taxon>
        <taxon>Ecdysozoa</taxon>
        <taxon>Arthropoda</taxon>
        <taxon>Chelicerata</taxon>
        <taxon>Arachnida</taxon>
        <taxon>Araneae</taxon>
        <taxon>Araneomorphae</taxon>
        <taxon>Entelegynae</taxon>
        <taxon>Araneoidea</taxon>
        <taxon>Araneidae</taxon>
        <taxon>Araneus</taxon>
    </lineage>
</organism>
<keyword evidence="1" id="KW-0472">Membrane</keyword>
<gene>
    <name evidence="2" type="ORF">AVEN_32658_1</name>
</gene>
<dbReference type="AlphaFoldDB" id="A0A4Y2C7J6"/>
<feature type="transmembrane region" description="Helical" evidence="1">
    <location>
        <begin position="118"/>
        <end position="136"/>
    </location>
</feature>